<feature type="region of interest" description="Disordered" evidence="1">
    <location>
        <begin position="683"/>
        <end position="702"/>
    </location>
</feature>
<evidence type="ECO:0000313" key="5">
    <source>
        <dbReference type="Proteomes" id="UP000078560"/>
    </source>
</evidence>
<feature type="compositionally biased region" description="Polar residues" evidence="1">
    <location>
        <begin position="329"/>
        <end position="338"/>
    </location>
</feature>
<dbReference type="EMBL" id="FLQV01000423">
    <property type="protein sequence ID" value="SBS92328.1"/>
    <property type="molecule type" value="Genomic_DNA"/>
</dbReference>
<feature type="compositionally biased region" description="Low complexity" evidence="1">
    <location>
        <begin position="684"/>
        <end position="698"/>
    </location>
</feature>
<sequence>MHGYSRNNVSIVENKQHLNDASQVKRGREEDIFSFNDIGEINENTGVNFEGRNRREMNNEKTAYGYSSNSNPINRKNIEKENTLKNNVYNNNTNSSSGNFKKSAYYNSMNFPSNDKEYVKSKDDFPNDRFNKKYVDPNHFDDINLTRDRTKFRRIGHFNEDNNLNMKHVFSDRDKSKDKMRGGDNISAHRHFAEFKTGTSRGEKVSGSKGGSGGNGDNARNYEYNDVVNRDTYARYDTHNANDSYGKYGQYGNYGARAHLKPKSSGQSGNFSYGNVGRHHNKYGEGNLMGPPLPGTAPVPPYQQRDNMYHRNEPDISSNVDVNPRSGGSKDNSSNDTMPQRDALNKGKILKKDNINDVQMGSNSVGECNRGKPISQGIANPNVGTFLGKEQSDTMAPPSKGGNIGNASTNNVIGNDDDMSMGGGENSSGDARTGSNHPSKYPITGVSRDMYTNYNTSVKDPNGSLSMNVTEKEANRNKEHHNFSLSTIDSNYSNKNAFEKKNAGKAPLQIADPHLMGACEGRKKTVEEENIVVGDHKNEGKMYLGSHNPHMDRNTGGNHVQSEYAHFDDYEHVGVTQRNNHSGNEKCRDNNSSSANRHNHTCVKDSSGVNNLNNNVNKIEKSHFMDKEKMNGFPKNYEYGKNDVGNESPEFGFDNMKGRLHEGGKDRYSKEERMVKGANVLRVNNNSSNGSNIRGGNNTLNSVHNVDKYSSSKYSDDNLVRKYVKNVDGTHLSNNRMPYDDVGEEEGYHKYHSSDMYGNKKFPYENRKDKTSREKNDYMRRKEKIYYNGNMNYEYYPERGFKRPCHDGTMSYMKEKYKGRHPLHTYKKYSPEFYSHEENSPDRDATYGDYRGGTYSGVYCTNMDKHEAGRNYPSDYSHDSMSEKEALTIIRLPAESKKKVKKKKKSKVGSGNSLVDMYSTAIPINEKVDPHALKALSQNGNVNEKIYALIPKSVVEVCEYDDVTHVTLQSPSPLFVNQGKNVKQHIITTNYNTKDEGVPHIASCVVPLSDESLKESLEKSKDSLSAGENDKNLKSIIRGTSLRNKSSSSLSVKFKLSKSKLENRQVSEGEGLEEGKEMSLQREDVDDNYTELNKKIENHIQSEELKKLKIDKTITEKKRASIFDESRAKPKGDKKNDVNKKVVIDSSKVKKAMEIKLKRIPHVTGLLEKYNIPNPFEKYCMESIDFSQLDGQNNSAKLYSLALMVSSNYYRFIVRSMERAEVKEVFNEKRKKMILKLIALLGSQINTEIKSRFSQVDLLVSSKGDELVRQMRERRRAKKEDEAKPRMSAKEKEIKVEEHKLICKYWEKQSECMSLLIKEWNKISEILESINVDPNNIINSLLSMYGEKAVSDFHLSLDEIKRSNIELDVNIEDISIPSVGEHSTNKFDPSGMTIMNLIQDLKWDMDIEYSLNQIREEWKNENKQNKKLIQKKIVEGIKHRVGLLDYLNKVEVNLSAFAKIIESRMISNDDVKSQLRSMQELNENTVLCKLLENLGSSNMDINAESFKTPTSFFASHHLPMTMCSLSGKSNTDGGGEQDNDDDGINANTNADGNDDMKGEGNGGSTGECNSGSNGESNGVSGGESSDRNHDGNEQENDKDSDDFNTIENQSSDE</sequence>
<protein>
    <submittedName>
        <fullName evidence="3">Uncharacterized protein</fullName>
    </submittedName>
</protein>
<feature type="compositionally biased region" description="Basic and acidic residues" evidence="1">
    <location>
        <begin position="1584"/>
        <end position="1597"/>
    </location>
</feature>
<evidence type="ECO:0000313" key="3">
    <source>
        <dbReference type="EMBL" id="SBS92328.1"/>
    </source>
</evidence>
<evidence type="ECO:0000256" key="1">
    <source>
        <dbReference type="SAM" id="MobiDB-lite"/>
    </source>
</evidence>
<gene>
    <name evidence="3" type="ORF">POVCU1_022560</name>
    <name evidence="2" type="ORF">POVCU2_0024760</name>
</gene>
<feature type="region of interest" description="Disordered" evidence="1">
    <location>
        <begin position="576"/>
        <end position="609"/>
    </location>
</feature>
<name>A0A1A8WH89_PLAOA</name>
<organism evidence="3 4">
    <name type="scientific">Plasmodium ovale curtisi</name>
    <dbReference type="NCBI Taxonomy" id="864141"/>
    <lineage>
        <taxon>Eukaryota</taxon>
        <taxon>Sar</taxon>
        <taxon>Alveolata</taxon>
        <taxon>Apicomplexa</taxon>
        <taxon>Aconoidasida</taxon>
        <taxon>Haemosporida</taxon>
        <taxon>Plasmodiidae</taxon>
        <taxon>Plasmodium</taxon>
        <taxon>Plasmodium (Plasmodium)</taxon>
    </lineage>
</organism>
<feature type="region of interest" description="Disordered" evidence="1">
    <location>
        <begin position="1527"/>
        <end position="1613"/>
    </location>
</feature>
<reference evidence="3" key="2">
    <citation type="submission" date="2016-05" db="EMBL/GenBank/DDBJ databases">
        <authorList>
            <person name="Lavstsen T."/>
            <person name="Jespersen J.S."/>
        </authorList>
    </citation>
    <scope>NUCLEOTIDE SEQUENCE [LARGE SCALE GENOMIC DNA]</scope>
</reference>
<feature type="compositionally biased region" description="Low complexity" evidence="1">
    <location>
        <begin position="1566"/>
        <end position="1578"/>
    </location>
</feature>
<feature type="compositionally biased region" description="Polar residues" evidence="1">
    <location>
        <begin position="427"/>
        <end position="438"/>
    </location>
</feature>
<reference evidence="4 5" key="1">
    <citation type="submission" date="2016-05" db="EMBL/GenBank/DDBJ databases">
        <authorList>
            <person name="Naeem Raeece"/>
        </authorList>
    </citation>
    <scope>NUCLEOTIDE SEQUENCE [LARGE SCALE GENOMIC DNA]</scope>
</reference>
<evidence type="ECO:0000313" key="2">
    <source>
        <dbReference type="EMBL" id="SBS84167.1"/>
    </source>
</evidence>
<feature type="compositionally biased region" description="Pro residues" evidence="1">
    <location>
        <begin position="291"/>
        <end position="301"/>
    </location>
</feature>
<proteinExistence type="predicted"/>
<dbReference type="Proteomes" id="UP000078546">
    <property type="component" value="Unassembled WGS sequence"/>
</dbReference>
<feature type="compositionally biased region" description="Basic and acidic residues" evidence="1">
    <location>
        <begin position="656"/>
        <end position="670"/>
    </location>
</feature>
<dbReference type="EMBL" id="FLQU01000342">
    <property type="protein sequence ID" value="SBS84167.1"/>
    <property type="molecule type" value="Genomic_DNA"/>
</dbReference>
<feature type="compositionally biased region" description="Polar residues" evidence="1">
    <location>
        <begin position="356"/>
        <end position="366"/>
    </location>
</feature>
<dbReference type="Proteomes" id="UP000078560">
    <property type="component" value="Unassembled WGS sequence"/>
</dbReference>
<feature type="compositionally biased region" description="Acidic residues" evidence="1">
    <location>
        <begin position="1598"/>
        <end position="1613"/>
    </location>
</feature>
<accession>A0A1A8WH89</accession>
<feature type="region of interest" description="Disordered" evidence="1">
    <location>
        <begin position="648"/>
        <end position="670"/>
    </location>
</feature>
<feature type="region of interest" description="Disordered" evidence="1">
    <location>
        <begin position="196"/>
        <end position="222"/>
    </location>
</feature>
<evidence type="ECO:0000313" key="4">
    <source>
        <dbReference type="Proteomes" id="UP000078546"/>
    </source>
</evidence>
<feature type="region of interest" description="Disordered" evidence="1">
    <location>
        <begin position="286"/>
        <end position="447"/>
    </location>
</feature>